<organism evidence="7 8">
    <name type="scientific">Sphaerosporella brunnea</name>
    <dbReference type="NCBI Taxonomy" id="1250544"/>
    <lineage>
        <taxon>Eukaryota</taxon>
        <taxon>Fungi</taxon>
        <taxon>Dikarya</taxon>
        <taxon>Ascomycota</taxon>
        <taxon>Pezizomycotina</taxon>
        <taxon>Pezizomycetes</taxon>
        <taxon>Pezizales</taxon>
        <taxon>Pyronemataceae</taxon>
        <taxon>Sphaerosporella</taxon>
    </lineage>
</organism>
<dbReference type="GO" id="GO:0005634">
    <property type="term" value="C:nucleus"/>
    <property type="evidence" value="ECO:0007669"/>
    <property type="project" value="TreeGrafter"/>
</dbReference>
<feature type="domain" description="tRNA ligase kinase" evidence="5">
    <location>
        <begin position="390"/>
        <end position="552"/>
    </location>
</feature>
<dbReference type="InterPro" id="IPR015966">
    <property type="entry name" value="tRNA_lig_kin_fungi"/>
</dbReference>
<dbReference type="InterPro" id="IPR012387">
    <property type="entry name" value="Trl1_fun"/>
</dbReference>
<evidence type="ECO:0000313" key="7">
    <source>
        <dbReference type="EMBL" id="KAA8909180.1"/>
    </source>
</evidence>
<dbReference type="InParanoid" id="A0A5J5F054"/>
<dbReference type="OrthoDB" id="276239at2759"/>
<evidence type="ECO:0000256" key="2">
    <source>
        <dbReference type="PIRSR" id="PIRSR019634-50"/>
    </source>
</evidence>
<comment type="caution">
    <text evidence="7">The sequence shown here is derived from an EMBL/GenBank/DDBJ whole genome shotgun (WGS) entry which is preliminary data.</text>
</comment>
<dbReference type="GO" id="GO:0003972">
    <property type="term" value="F:RNA ligase (ATP) activity"/>
    <property type="evidence" value="ECO:0007669"/>
    <property type="project" value="UniProtKB-UniRule"/>
</dbReference>
<evidence type="ECO:0000313" key="8">
    <source>
        <dbReference type="Proteomes" id="UP000326924"/>
    </source>
</evidence>
<dbReference type="EC" id="6.5.1.3" evidence="1"/>
<gene>
    <name evidence="7" type="ORF">FN846DRAFT_889113</name>
</gene>
<evidence type="ECO:0000259" key="4">
    <source>
        <dbReference type="Pfam" id="PF08302"/>
    </source>
</evidence>
<dbReference type="PANTHER" id="PTHR32004:SF1">
    <property type="entry name" value="TRNA LIGASE"/>
    <property type="match status" value="1"/>
</dbReference>
<evidence type="ECO:0000259" key="6">
    <source>
        <dbReference type="Pfam" id="PF09511"/>
    </source>
</evidence>
<keyword evidence="1" id="KW-0819">tRNA processing</keyword>
<dbReference type="Pfam" id="PF08303">
    <property type="entry name" value="tRNA_lig_kinase"/>
    <property type="match status" value="1"/>
</dbReference>
<dbReference type="SUPFAM" id="SSF52540">
    <property type="entry name" value="P-loop containing nucleoside triphosphate hydrolases"/>
    <property type="match status" value="1"/>
</dbReference>
<proteinExistence type="inferred from homology"/>
<dbReference type="Proteomes" id="UP000326924">
    <property type="component" value="Unassembled WGS sequence"/>
</dbReference>
<dbReference type="AlphaFoldDB" id="A0A5J5F054"/>
<dbReference type="Pfam" id="PF09511">
    <property type="entry name" value="RNA_lig_T4_1"/>
    <property type="match status" value="1"/>
</dbReference>
<reference evidence="7 8" key="1">
    <citation type="submission" date="2019-09" db="EMBL/GenBank/DDBJ databases">
        <title>Draft genome of the ectomycorrhizal ascomycete Sphaerosporella brunnea.</title>
        <authorList>
            <consortium name="DOE Joint Genome Institute"/>
            <person name="Benucci G.M."/>
            <person name="Marozzi G."/>
            <person name="Antonielli L."/>
            <person name="Sanchez S."/>
            <person name="Marco P."/>
            <person name="Wang X."/>
            <person name="Falini L.B."/>
            <person name="Barry K."/>
            <person name="Haridas S."/>
            <person name="Lipzen A."/>
            <person name="Labutti K."/>
            <person name="Grigoriev I.V."/>
            <person name="Murat C."/>
            <person name="Martin F."/>
            <person name="Albertini E."/>
            <person name="Donnini D."/>
            <person name="Bonito G."/>
        </authorList>
    </citation>
    <scope>NUCLEOTIDE SEQUENCE [LARGE SCALE GENOMIC DNA]</scope>
    <source>
        <strain evidence="7 8">Sb_GMNB300</strain>
    </source>
</reference>
<dbReference type="PIRSF" id="PIRSF019634">
    <property type="entry name" value="tRNA_lig_yeast"/>
    <property type="match status" value="1"/>
</dbReference>
<feature type="region of interest" description="Disordered" evidence="3">
    <location>
        <begin position="599"/>
        <end position="619"/>
    </location>
</feature>
<evidence type="ECO:0000256" key="1">
    <source>
        <dbReference type="PIRNR" id="PIRNR019634"/>
    </source>
</evidence>
<dbReference type="InterPro" id="IPR015965">
    <property type="entry name" value="tRNA_lig_PDEase"/>
</dbReference>
<accession>A0A5J5F054</accession>
<keyword evidence="8" id="KW-1185">Reference proteome</keyword>
<dbReference type="InterPro" id="IPR027417">
    <property type="entry name" value="P-loop_NTPase"/>
</dbReference>
<feature type="active site" description="N6-AMP-lysine intermediate" evidence="2">
    <location>
        <position position="121"/>
    </location>
</feature>
<dbReference type="GO" id="GO:0005524">
    <property type="term" value="F:ATP binding"/>
    <property type="evidence" value="ECO:0007669"/>
    <property type="project" value="UniProtKB-UniRule"/>
</dbReference>
<dbReference type="FunCoup" id="A0A5J5F054">
    <property type="interactions" value="88"/>
</dbReference>
<dbReference type="GO" id="GO:0008081">
    <property type="term" value="F:phosphoric diester hydrolase activity"/>
    <property type="evidence" value="ECO:0007669"/>
    <property type="project" value="InterPro"/>
</dbReference>
<dbReference type="Gene3D" id="3.40.50.300">
    <property type="entry name" value="P-loop containing nucleotide triphosphate hydrolases"/>
    <property type="match status" value="1"/>
</dbReference>
<dbReference type="GO" id="GO:0006388">
    <property type="term" value="P:tRNA splicing, via endonucleolytic cleavage and ligation"/>
    <property type="evidence" value="ECO:0007669"/>
    <property type="project" value="UniProtKB-UniRule"/>
</dbReference>
<dbReference type="GO" id="GO:0051730">
    <property type="term" value="F:GTP-dependent polyribonucleotide 5'-hydroxyl-kinase activity"/>
    <property type="evidence" value="ECO:0007669"/>
    <property type="project" value="InterPro"/>
</dbReference>
<feature type="domain" description="tRNA ligase phosphodiesterase" evidence="4">
    <location>
        <begin position="555"/>
        <end position="786"/>
    </location>
</feature>
<dbReference type="InterPro" id="IPR019039">
    <property type="entry name" value="T4-Rnl1-like_N"/>
</dbReference>
<comment type="similarity">
    <text evidence="1">Belongs to the TRL1 family.</text>
</comment>
<sequence length="792" mass="90659">MSADITLNKQQLPKEINTLLHELNTATDKKQAKGFSCKKSSFSIDGTDHSVDSWKFAEQDFKKRDLPTFARGLFTWRDKTSGNYRIAVRGYDKFFNINEVPRTKWDWIEQNTKAPYELTVKENGCIIFISGLPDGTLMVCSKHSIGSRSEEASHAVVGERWVDKQLAQIGRTRKDLALTLFNANATAVAELCDDSFEEHILEYEGDRAGLYLHGINLNLKDFATYSMEEVHKFADEWAFRKIDYLMKEKVADLRKFLEEAAETGSWDGKDVEGFVIRCKARNGPNDPDWHDWFFKFKFEEPYLLYRQWRECTKALIAGRQPKYRTHKGITEDYLKFAAGYFTQNKSASAAYQRNHGIIKLRNAFLEQRGLTGADIIKDAEAEAGSITKLILVPIATIGCGKTTVAHALTKLFNWGHQQNDNITTRGKKPLAFATACAMSLVNLPVVIADRNNHQKRERQQLFDDISVQDARFVALHYVHYDGIDDRALRNRIRQATRERVFARGDNHQTIQAASKGRAEIEGIMEGFMNRFQPVDVESRPDSLFDLVIDLDPIKDSRENLETVVRQLHQKYPQLVKEMPTAEAMDAAIKASFEEYKPAVKHEIKSSNNQPKKEQKKSEQSAKKIDIEYFSISAPRQIVIDAIDKALSAAPEEKRSFYYQLMNTKRVQPEFHITLFHRSAKPQYPQLWEKYEKLYSEKKAEDPMGKAKVVLQQLVWDGRVMAIVAKILSPEWECTNEVPHITIGTVDRNVKPKEANDMLTGKLKKEHENEQIAIPGGIEFVGTVKAVKHSRRP</sequence>
<evidence type="ECO:0000256" key="3">
    <source>
        <dbReference type="SAM" id="MobiDB-lite"/>
    </source>
</evidence>
<dbReference type="Pfam" id="PF08302">
    <property type="entry name" value="tRNA_lig_CPD"/>
    <property type="match status" value="1"/>
</dbReference>
<dbReference type="EMBL" id="VXIS01000060">
    <property type="protein sequence ID" value="KAA8909180.1"/>
    <property type="molecule type" value="Genomic_DNA"/>
</dbReference>
<comment type="catalytic activity">
    <reaction evidence="1">
        <text>ATP + (ribonucleotide)n-3'-hydroxyl + 5'-phospho-(ribonucleotide)m = (ribonucleotide)n+m + AMP + diphosphate.</text>
        <dbReference type="EC" id="6.5.1.3"/>
    </reaction>
</comment>
<name>A0A5J5F054_9PEZI</name>
<protein>
    <recommendedName>
        <fullName evidence="1">tRNA ligase</fullName>
        <ecNumber evidence="1">6.5.1.3</ecNumber>
    </recommendedName>
</protein>
<feature type="domain" description="T4 RNA ligase 1-like N-terminal" evidence="6">
    <location>
        <begin position="70"/>
        <end position="303"/>
    </location>
</feature>
<evidence type="ECO:0000259" key="5">
    <source>
        <dbReference type="Pfam" id="PF08303"/>
    </source>
</evidence>
<dbReference type="PANTHER" id="PTHR32004">
    <property type="entry name" value="TRNA LIGASE"/>
    <property type="match status" value="1"/>
</dbReference>
<keyword evidence="1 7" id="KW-0436">Ligase</keyword>